<organism evidence="1 2">
    <name type="scientific">Persea americana</name>
    <name type="common">Avocado</name>
    <dbReference type="NCBI Taxonomy" id="3435"/>
    <lineage>
        <taxon>Eukaryota</taxon>
        <taxon>Viridiplantae</taxon>
        <taxon>Streptophyta</taxon>
        <taxon>Embryophyta</taxon>
        <taxon>Tracheophyta</taxon>
        <taxon>Spermatophyta</taxon>
        <taxon>Magnoliopsida</taxon>
        <taxon>Magnoliidae</taxon>
        <taxon>Laurales</taxon>
        <taxon>Lauraceae</taxon>
        <taxon>Persea</taxon>
    </lineage>
</organism>
<dbReference type="Proteomes" id="UP001234297">
    <property type="component" value="Chromosome 10"/>
</dbReference>
<dbReference type="EMBL" id="CM056818">
    <property type="protein sequence ID" value="KAJ8623084.1"/>
    <property type="molecule type" value="Genomic_DNA"/>
</dbReference>
<gene>
    <name evidence="1" type="ORF">MRB53_031613</name>
</gene>
<reference evidence="1 2" key="1">
    <citation type="journal article" date="2022" name="Hortic Res">
        <title>A haplotype resolved chromosomal level avocado genome allows analysis of novel avocado genes.</title>
        <authorList>
            <person name="Nath O."/>
            <person name="Fletcher S.J."/>
            <person name="Hayward A."/>
            <person name="Shaw L.M."/>
            <person name="Masouleh A.K."/>
            <person name="Furtado A."/>
            <person name="Henry R.J."/>
            <person name="Mitter N."/>
        </authorList>
    </citation>
    <scope>NUCLEOTIDE SEQUENCE [LARGE SCALE GENOMIC DNA]</scope>
    <source>
        <strain evidence="2">cv. Hass</strain>
    </source>
</reference>
<name>A0ACC2KQ00_PERAE</name>
<evidence type="ECO:0000313" key="2">
    <source>
        <dbReference type="Proteomes" id="UP001234297"/>
    </source>
</evidence>
<comment type="caution">
    <text evidence="1">The sequence shown here is derived from an EMBL/GenBank/DDBJ whole genome shotgun (WGS) entry which is preliminary data.</text>
</comment>
<accession>A0ACC2KQ00</accession>
<keyword evidence="2" id="KW-1185">Reference proteome</keyword>
<evidence type="ECO:0000313" key="1">
    <source>
        <dbReference type="EMBL" id="KAJ8623084.1"/>
    </source>
</evidence>
<sequence length="356" mass="40558">MQRKSEGSIQRKMADLRLVCDQEIRIHQQKADSAMNSFRNFLQSIKIRAEESIGDQEKLVKAKNHLRELEDDLVKALAVKTRKEAKRIAIAESLSITKARIEELKKTLKDQHTRRDEYKAIISQPLVALAALEEKSNTNINHLKDLEEAISWYNEALGFRIEGGHGVKFIFNKIDILNPSKEYSFTIRHENDTYTLLDCDPYLEDSKELMRELNKTNGLFRFVRIMREKFCVAASGRSLQPNSPPDTSTLTLSAPASSITVSSINESLIEQNESIVESQAEINRPPKKVNRGKAQKQENLSPKSALSLRRSPRFKEDFCGSRMRCSVWHKFKAPPFGAEQSSRKTPICLLISPSSQ</sequence>
<protein>
    <submittedName>
        <fullName evidence="1">Uncharacterized protein</fullName>
    </submittedName>
</protein>
<proteinExistence type="predicted"/>